<gene>
    <name evidence="1" type="ORF">SDC9_158397</name>
</gene>
<dbReference type="EMBL" id="VSSQ01057292">
    <property type="protein sequence ID" value="MPN11096.1"/>
    <property type="molecule type" value="Genomic_DNA"/>
</dbReference>
<protein>
    <submittedName>
        <fullName evidence="1">Uncharacterized protein</fullName>
    </submittedName>
</protein>
<proteinExistence type="predicted"/>
<sequence>MIQRQQHADGAMQCRQRVANRHAYAHRHTARLGRQMAQAAHGLADHAEARQIAVRAGLAVARDTQNDQAGVELVQFVWRHAPAFQRAGAKVLDQHVGLGNQAARNVLRLLLAQIQRHRFLVARLHLPPHRGAVLQKPPVAQRIARSCGLDLDDLGTKVTQRLAAERAGDELAHLHHTHTIQCTRRQRGC</sequence>
<comment type="caution">
    <text evidence="1">The sequence shown here is derived from an EMBL/GenBank/DDBJ whole genome shotgun (WGS) entry which is preliminary data.</text>
</comment>
<name>A0A645FBV0_9ZZZZ</name>
<dbReference type="AlphaFoldDB" id="A0A645FBV0"/>
<evidence type="ECO:0000313" key="1">
    <source>
        <dbReference type="EMBL" id="MPN11096.1"/>
    </source>
</evidence>
<organism evidence="1">
    <name type="scientific">bioreactor metagenome</name>
    <dbReference type="NCBI Taxonomy" id="1076179"/>
    <lineage>
        <taxon>unclassified sequences</taxon>
        <taxon>metagenomes</taxon>
        <taxon>ecological metagenomes</taxon>
    </lineage>
</organism>
<accession>A0A645FBV0</accession>
<reference evidence="1" key="1">
    <citation type="submission" date="2019-08" db="EMBL/GenBank/DDBJ databases">
        <authorList>
            <person name="Kucharzyk K."/>
            <person name="Murdoch R.W."/>
            <person name="Higgins S."/>
            <person name="Loffler F."/>
        </authorList>
    </citation>
    <scope>NUCLEOTIDE SEQUENCE</scope>
</reference>